<keyword evidence="10 14" id="KW-0407">Ion channel</keyword>
<dbReference type="Pfam" id="PF22614">
    <property type="entry name" value="Slo-like_RCK"/>
    <property type="match status" value="1"/>
</dbReference>
<dbReference type="InterPro" id="IPR005821">
    <property type="entry name" value="Ion_trans_dom"/>
</dbReference>
<feature type="transmembrane region" description="Helical" evidence="11">
    <location>
        <begin position="128"/>
        <end position="151"/>
    </location>
</feature>
<comment type="subcellular location">
    <subcellularLocation>
        <location evidence="1">Membrane</location>
        <topology evidence="1">Multi-pass membrane protein</topology>
    </subcellularLocation>
</comment>
<evidence type="ECO:0000256" key="10">
    <source>
        <dbReference type="ARBA" id="ARBA00023303"/>
    </source>
</evidence>
<protein>
    <submittedName>
        <fullName evidence="14">Calcium-activated potassium channel slowpoke-like</fullName>
    </submittedName>
</protein>
<dbReference type="Gene3D" id="1.10.287.70">
    <property type="match status" value="1"/>
</dbReference>
<dbReference type="InterPro" id="IPR003148">
    <property type="entry name" value="RCK_N"/>
</dbReference>
<evidence type="ECO:0000259" key="12">
    <source>
        <dbReference type="Pfam" id="PF00520"/>
    </source>
</evidence>
<dbReference type="GO" id="GO:0016020">
    <property type="term" value="C:membrane"/>
    <property type="evidence" value="ECO:0007669"/>
    <property type="project" value="UniProtKB-SubCell"/>
</dbReference>
<dbReference type="GO" id="GO:0005267">
    <property type="term" value="F:potassium channel activity"/>
    <property type="evidence" value="ECO:0007669"/>
    <property type="project" value="UniProtKB-KW"/>
</dbReference>
<keyword evidence="8" id="KW-0406">Ion transport</keyword>
<proteinExistence type="predicted"/>
<dbReference type="SUPFAM" id="SSF81324">
    <property type="entry name" value="Voltage-gated potassium channels"/>
    <property type="match status" value="1"/>
</dbReference>
<dbReference type="InParanoid" id="A0A078ACP9"/>
<keyword evidence="9 11" id="KW-0472">Membrane</keyword>
<evidence type="ECO:0000256" key="2">
    <source>
        <dbReference type="ARBA" id="ARBA00022448"/>
    </source>
</evidence>
<feature type="transmembrane region" description="Helical" evidence="11">
    <location>
        <begin position="303"/>
        <end position="322"/>
    </location>
</feature>
<feature type="transmembrane region" description="Helical" evidence="11">
    <location>
        <begin position="158"/>
        <end position="174"/>
    </location>
</feature>
<gene>
    <name evidence="14" type="primary">Contig5567.g5958</name>
    <name evidence="14" type="ORF">STYLEM_8339</name>
</gene>
<name>A0A078ACP9_STYLE</name>
<reference evidence="14 15" key="1">
    <citation type="submission" date="2014-06" db="EMBL/GenBank/DDBJ databases">
        <authorList>
            <person name="Swart Estienne"/>
        </authorList>
    </citation>
    <scope>NUCLEOTIDE SEQUENCE [LARGE SCALE GENOMIC DNA]</scope>
    <source>
        <strain evidence="14 15">130c</strain>
    </source>
</reference>
<evidence type="ECO:0000256" key="4">
    <source>
        <dbReference type="ARBA" id="ARBA00022692"/>
    </source>
</evidence>
<dbReference type="PANTHER" id="PTHR10027:SF10">
    <property type="entry name" value="SLOWPOKE 2, ISOFORM D"/>
    <property type="match status" value="1"/>
</dbReference>
<evidence type="ECO:0000256" key="6">
    <source>
        <dbReference type="ARBA" id="ARBA00022958"/>
    </source>
</evidence>
<dbReference type="Proteomes" id="UP000039865">
    <property type="component" value="Unassembled WGS sequence"/>
</dbReference>
<evidence type="ECO:0000256" key="3">
    <source>
        <dbReference type="ARBA" id="ARBA00022538"/>
    </source>
</evidence>
<feature type="domain" description="RCK N-terminal" evidence="13">
    <location>
        <begin position="862"/>
        <end position="971"/>
    </location>
</feature>
<keyword evidence="6" id="KW-0630">Potassium</keyword>
<evidence type="ECO:0000256" key="8">
    <source>
        <dbReference type="ARBA" id="ARBA00023065"/>
    </source>
</evidence>
<accession>A0A078ACP9</accession>
<evidence type="ECO:0000256" key="5">
    <source>
        <dbReference type="ARBA" id="ARBA00022826"/>
    </source>
</evidence>
<keyword evidence="4 11" id="KW-0812">Transmembrane</keyword>
<dbReference type="OrthoDB" id="10035564at2759"/>
<dbReference type="EMBL" id="CCKQ01007919">
    <property type="protein sequence ID" value="CDW79352.1"/>
    <property type="molecule type" value="Genomic_DNA"/>
</dbReference>
<evidence type="ECO:0000256" key="1">
    <source>
        <dbReference type="ARBA" id="ARBA00004141"/>
    </source>
</evidence>
<dbReference type="Gene3D" id="1.20.120.350">
    <property type="entry name" value="Voltage-gated potassium channels. Chain C"/>
    <property type="match status" value="1"/>
</dbReference>
<evidence type="ECO:0000256" key="11">
    <source>
        <dbReference type="SAM" id="Phobius"/>
    </source>
</evidence>
<dbReference type="InterPro" id="IPR027359">
    <property type="entry name" value="Volt_channel_dom_sf"/>
</dbReference>
<evidence type="ECO:0000256" key="7">
    <source>
        <dbReference type="ARBA" id="ARBA00022989"/>
    </source>
</evidence>
<evidence type="ECO:0000256" key="9">
    <source>
        <dbReference type="ARBA" id="ARBA00023136"/>
    </source>
</evidence>
<keyword evidence="2" id="KW-0813">Transport</keyword>
<dbReference type="InterPro" id="IPR047871">
    <property type="entry name" value="K_chnl_Slo-like"/>
</dbReference>
<sequence length="1326" mass="156876">MKNSSKCGNQDLNSKYIQLENEREFENDPNVSINNKENIFTNSFQNDPSKKADFTNQLRYIQDMANKEKNKMIEQEAEMLKMIVSSTYKNKFLRGKKKNKLKKYDTAMNKQFLEALKQGQKKFERFRIFLYSLLIGLIILNNFFSIVVFLIEEYIQNYTYEIIIDMVVLFFYLIEFTYNYITFPTPRSQFFSQYFTWIDIVTMLTPIFTIIMDTESFQHVKMIRVLRVAKVIRILRLVKMIKTYTALNSQQLEEEKLYLTIQVSPILQQVVLLVSQLLVIEFLGAALVNIISETQEDSFSISLTYLDALYYMIITSGTVGYGDIIPKTIIARTVVVTILMCVFLVFGDNISKIGQLMRQANFQDKYYYLQDHIVIIGTVKTKEIMRFVMYLIDMKTFDGIPEILIIGTKLLKDTSLEKLTKNALTEMKVKYLSAVDGIDMNTYRKANIHYCKAVYIIGHLNVAKSDDAYTQNLLHKIKQIDQYLNLYQTRINNYKPFCYKKRQSKEQVKFYVQLCCSNIVQNFLSKDYISYFNERMYTINICKFKNEILSHALFSPGVIPFMSNFFIVNSHPISPEHQTKQNRKQFKSLRYKLKICVLPQEFIGKKFYEAVKITFKSQQKFYDNNPKRLFKKPMKMILFGIVPVQEKKIYVQSIINPGSEYTIKETDKAYLMVQELDDYYFMELERIEQVFQQQVTDYLADKTKTEQDYLNFIKKLQETNVNTDQENLNTERDFMHNSERKLMPDLEDNQPLKLNDIKIAEKKVSNSKLNQNILRQNIGKGLFKKMSTVVEEVKLKEEKEKQSKVLTNSITKKFITVLNEKEIETQLMQSFENYLRTLYTYRISLKKYQYLLWDEDKIQGKIKNHILIFGFNQGLIHFIKATRLKCDLPIVIFFNEDIQLDIFKLNNLFGNIFHFWGEAFDKSHLDKSCITDAYAVIVLQDYNKEKQEVCDGNAIKIVRMIEQFYKINRLIVEIQDHSKIQMLGYEPKNLEAYSQYFYWPFMMNGKILLTQLFDSMIAQTEDDHNHLETLQKFVNNDIFKKYKKMMSNTEANLEVDEHNTIYSMQVPPLYSLKGKTYEELMNDFLSMNCICLGIYRQISQTHSDNLLEEEFSFIKDEQSKKSFKIKNQDMNFHKRSNAYFDQDLADGLKHYQIQANLSDFKCNFNSLHTEQLIMNPSAKFKLKLEDRVLLIGSIPVQSCENFLLLHRMKKRNQNGLSIRHERRQLAVEALEAKLNRRDRNLNELQKELFQRTQKYTQFSLYSQDRLKRTTALMSDKNKIIVEHHNTLKEESSINNETITSFEYSVVEDEKNELIIKDSNINEFIKI</sequence>
<dbReference type="Pfam" id="PF00520">
    <property type="entry name" value="Ion_trans"/>
    <property type="match status" value="1"/>
</dbReference>
<keyword evidence="5" id="KW-0631">Potassium channel</keyword>
<evidence type="ECO:0000259" key="13">
    <source>
        <dbReference type="Pfam" id="PF22614"/>
    </source>
</evidence>
<evidence type="ECO:0000313" key="14">
    <source>
        <dbReference type="EMBL" id="CDW79352.1"/>
    </source>
</evidence>
<evidence type="ECO:0000313" key="15">
    <source>
        <dbReference type="Proteomes" id="UP000039865"/>
    </source>
</evidence>
<dbReference type="PANTHER" id="PTHR10027">
    <property type="entry name" value="CALCIUM-ACTIVATED POTASSIUM CHANNEL ALPHA CHAIN"/>
    <property type="match status" value="1"/>
</dbReference>
<feature type="transmembrane region" description="Helical" evidence="11">
    <location>
        <begin position="329"/>
        <end position="347"/>
    </location>
</feature>
<keyword evidence="3" id="KW-0633">Potassium transport</keyword>
<feature type="transmembrane region" description="Helical" evidence="11">
    <location>
        <begin position="194"/>
        <end position="212"/>
    </location>
</feature>
<feature type="domain" description="Ion transport" evidence="12">
    <location>
        <begin position="133"/>
        <end position="346"/>
    </location>
</feature>
<organism evidence="14 15">
    <name type="scientific">Stylonychia lemnae</name>
    <name type="common">Ciliate</name>
    <dbReference type="NCBI Taxonomy" id="5949"/>
    <lineage>
        <taxon>Eukaryota</taxon>
        <taxon>Sar</taxon>
        <taxon>Alveolata</taxon>
        <taxon>Ciliophora</taxon>
        <taxon>Intramacronucleata</taxon>
        <taxon>Spirotrichea</taxon>
        <taxon>Stichotrichia</taxon>
        <taxon>Sporadotrichida</taxon>
        <taxon>Oxytrichidae</taxon>
        <taxon>Stylonychinae</taxon>
        <taxon>Stylonychia</taxon>
    </lineage>
</organism>
<keyword evidence="15" id="KW-1185">Reference proteome</keyword>
<dbReference type="Gene3D" id="3.40.50.720">
    <property type="entry name" value="NAD(P)-binding Rossmann-like Domain"/>
    <property type="match status" value="1"/>
</dbReference>
<keyword evidence="7 11" id="KW-1133">Transmembrane helix</keyword>